<evidence type="ECO:0000256" key="14">
    <source>
        <dbReference type="ARBA" id="ARBA00023136"/>
    </source>
</evidence>
<dbReference type="GO" id="GO:0016887">
    <property type="term" value="F:ATP hydrolysis activity"/>
    <property type="evidence" value="ECO:0007669"/>
    <property type="project" value="InterPro"/>
</dbReference>
<dbReference type="InterPro" id="IPR036412">
    <property type="entry name" value="HAD-like_sf"/>
</dbReference>
<protein>
    <recommendedName>
        <fullName evidence="2">P-type Cu(+) transporter</fullName>
        <ecNumber evidence="2">7.2.2.8</ecNumber>
    </recommendedName>
    <alternativeName>
        <fullName evidence="15">Protein HEAVY METAL ATPASE 5</fullName>
    </alternativeName>
</protein>
<dbReference type="Pfam" id="PF00122">
    <property type="entry name" value="E1-E2_ATPase"/>
    <property type="match status" value="1"/>
</dbReference>
<evidence type="ECO:0000256" key="11">
    <source>
        <dbReference type="ARBA" id="ARBA00022989"/>
    </source>
</evidence>
<dbReference type="EMBL" id="DAKRPA010000157">
    <property type="protein sequence ID" value="DAZ96747.1"/>
    <property type="molecule type" value="Genomic_DNA"/>
</dbReference>
<dbReference type="SUPFAM" id="SSF56784">
    <property type="entry name" value="HAD-like"/>
    <property type="match status" value="1"/>
</dbReference>
<dbReference type="InterPro" id="IPR036163">
    <property type="entry name" value="HMA_dom_sf"/>
</dbReference>
<dbReference type="CDD" id="cd02094">
    <property type="entry name" value="P-type_ATPase_Cu-like"/>
    <property type="match status" value="1"/>
</dbReference>
<sequence length="1124" mass="120306">MAAMDNSAPLQVVELAIEGMMCMKNCGTTVQNTLRAVEGVDSAVVSFETHSARVVLARGAKVTPDDLVDAVEAVGFGAAVQTANGRDEGSASASANADPLVISLLVEGMMCQKNCGTTVENALRNTDGVQQAIVSFEKSLATVTLTHEGSTTLEELIDMVECVGFSAEAYDAVKAMKIRAKRNAAAADAKTADNEVAVDMAGAHAHPRAFYKVEGMSCAACVKAIEDLLHKVPGVIDCRVGLISQKAEIVFDAAIVADEKTKFVHCIEEAGYKATYSHTVDSGDDDSIELKFTVAGMSCAACVGKVERAVSKLPGVVKVTVNLPLNKAHVHIQQLSTTGPRDVMECINGLGYTAEIVSGSTDQEALSKNEVTKWRNLLMTALLFSLPATIIHMVLDYIPACHRILMTRILNGINLKMLLMFALSTPVQFGVGKRYYVAAFKGLQHGMMGMDFLIIVGTTASYLYSLVSFIGSGMNPNFHGHHFFESSTMLLTFVTLGKYMESMAKGKTADALSELMKLQPKTALLMGQKGEPDKEIPIELVQRGDLLRVVPGANIPTDGIIKSGTSSCDESMLTGESMPVAKAVGDYVFGSTINQQGTLVIESSCFGGESSTLSQICSLIEDAQLHKAPIQAYADRLASVFAPFVLGVSSLTFVSWYILLATDSIPHTWKSDLGLNPEDGHGNDLFISILFAISVVVIACPCALGLATPTAVMVGCGVGAKRGVLIKGGRALEIARHCDTIVFDKTGTLTVGHPSVTDVVVADRAHTPRELLYYAGSLECVSEHVLGKAIVVTATEQEKLQLKEPSQVHVVPGRGIEGQVIGFSKTSMADRVVNVVVGNPEYCEEKHIEIGPKIREHMHDLEFEGKTVVCVVLENKLLGVVALADTPRPEAKAVVRHLKSMGLDVWLITGDNIRTASSVARMMEIDHVKAVALPGEKAAQIKALQQRISPTTKQQRVVCMVGDGINDAPALAQADVGMAIGAGTQIAKAEADMILVKSKLTDVVVALDLARVVFSRIRLNFFFSIAYNFVGIPLAAGIFFPILHSTMPPACAGLAMAFSSVSVVISSLLLRKYRPPQIIEDKLTPDAKFEPDTKVIELKNMVRNRLPSTKQSYALLSNAEDDHV</sequence>
<dbReference type="InterPro" id="IPR044492">
    <property type="entry name" value="P_typ_ATPase_HD_dom"/>
</dbReference>
<evidence type="ECO:0000256" key="15">
    <source>
        <dbReference type="ARBA" id="ARBA00077729"/>
    </source>
</evidence>
<evidence type="ECO:0000256" key="9">
    <source>
        <dbReference type="ARBA" id="ARBA00022840"/>
    </source>
</evidence>
<feature type="domain" description="HMA" evidence="17">
    <location>
        <begin position="288"/>
        <end position="355"/>
    </location>
</feature>
<dbReference type="Gene3D" id="3.30.70.100">
    <property type="match status" value="4"/>
</dbReference>
<evidence type="ECO:0000256" key="4">
    <source>
        <dbReference type="ARBA" id="ARBA00022692"/>
    </source>
</evidence>
<dbReference type="InterPro" id="IPR017969">
    <property type="entry name" value="Heavy-metal-associated_CS"/>
</dbReference>
<evidence type="ECO:0000256" key="7">
    <source>
        <dbReference type="ARBA" id="ARBA00022741"/>
    </source>
</evidence>
<dbReference type="Proteomes" id="UP001146120">
    <property type="component" value="Unassembled WGS sequence"/>
</dbReference>
<dbReference type="SUPFAM" id="SSF55008">
    <property type="entry name" value="HMA, heavy metal-associated domain"/>
    <property type="match status" value="4"/>
</dbReference>
<keyword evidence="11 16" id="KW-1133">Transmembrane helix</keyword>
<dbReference type="Pfam" id="PF00702">
    <property type="entry name" value="Hydrolase"/>
    <property type="match status" value="1"/>
</dbReference>
<reference evidence="18" key="1">
    <citation type="submission" date="2022-11" db="EMBL/GenBank/DDBJ databases">
        <authorList>
            <person name="Morgan W.R."/>
            <person name="Tartar A."/>
        </authorList>
    </citation>
    <scope>NUCLEOTIDE SEQUENCE</scope>
    <source>
        <strain evidence="18">ARSEF 373</strain>
    </source>
</reference>
<dbReference type="NCBIfam" id="TIGR01494">
    <property type="entry name" value="ATPase_P-type"/>
    <property type="match status" value="1"/>
</dbReference>
<feature type="domain" description="HMA" evidence="17">
    <location>
        <begin position="11"/>
        <end position="79"/>
    </location>
</feature>
<comment type="subcellular location">
    <subcellularLocation>
        <location evidence="1">Endomembrane system</location>
        <topology evidence="1">Multi-pass membrane protein</topology>
    </subcellularLocation>
    <subcellularLocation>
        <location evidence="16">Membrane</location>
    </subcellularLocation>
</comment>
<dbReference type="Gene3D" id="3.40.50.1000">
    <property type="entry name" value="HAD superfamily/HAD-like"/>
    <property type="match status" value="1"/>
</dbReference>
<evidence type="ECO:0000256" key="13">
    <source>
        <dbReference type="ARBA" id="ARBA00023065"/>
    </source>
</evidence>
<dbReference type="FunFam" id="3.30.70.100:FF:000001">
    <property type="entry name" value="ATPase copper transporting beta"/>
    <property type="match status" value="1"/>
</dbReference>
<dbReference type="EC" id="7.2.2.8" evidence="2"/>
<dbReference type="NCBIfam" id="TIGR01525">
    <property type="entry name" value="ATPase-IB_hvy"/>
    <property type="match status" value="1"/>
</dbReference>
<evidence type="ECO:0000259" key="17">
    <source>
        <dbReference type="PROSITE" id="PS50846"/>
    </source>
</evidence>
<dbReference type="InterPro" id="IPR006122">
    <property type="entry name" value="HMA_Cu_ion-bd"/>
</dbReference>
<dbReference type="PRINTS" id="PR00942">
    <property type="entry name" value="CUATPASEI"/>
</dbReference>
<evidence type="ECO:0000256" key="2">
    <source>
        <dbReference type="ARBA" id="ARBA00012517"/>
    </source>
</evidence>
<dbReference type="GO" id="GO:0140581">
    <property type="term" value="F:P-type monovalent copper transporter activity"/>
    <property type="evidence" value="ECO:0007669"/>
    <property type="project" value="UniProtKB-EC"/>
</dbReference>
<dbReference type="NCBIfam" id="TIGR00003">
    <property type="entry name" value="copper ion binding protein"/>
    <property type="match status" value="2"/>
</dbReference>
<comment type="caution">
    <text evidence="18">The sequence shown here is derived from an EMBL/GenBank/DDBJ whole genome shotgun (WGS) entry which is preliminary data.</text>
</comment>
<feature type="transmembrane region" description="Helical" evidence="16">
    <location>
        <begin position="1052"/>
        <end position="1070"/>
    </location>
</feature>
<dbReference type="FunFam" id="3.40.50.1000:FF:000144">
    <property type="entry name" value="copper-transporting ATPase 1 isoform X2"/>
    <property type="match status" value="1"/>
</dbReference>
<dbReference type="PROSITE" id="PS50846">
    <property type="entry name" value="HMA_2"/>
    <property type="match status" value="4"/>
</dbReference>
<dbReference type="InterPro" id="IPR023298">
    <property type="entry name" value="ATPase_P-typ_TM_dom_sf"/>
</dbReference>
<evidence type="ECO:0000256" key="3">
    <source>
        <dbReference type="ARBA" id="ARBA00022448"/>
    </source>
</evidence>
<dbReference type="CDD" id="cd00371">
    <property type="entry name" value="HMA"/>
    <property type="match status" value="4"/>
</dbReference>
<evidence type="ECO:0000256" key="16">
    <source>
        <dbReference type="RuleBase" id="RU362081"/>
    </source>
</evidence>
<dbReference type="PROSITE" id="PS00154">
    <property type="entry name" value="ATPASE_E1_E2"/>
    <property type="match status" value="1"/>
</dbReference>
<dbReference type="SUPFAM" id="SSF81665">
    <property type="entry name" value="Calcium ATPase, transmembrane domain M"/>
    <property type="match status" value="1"/>
</dbReference>
<keyword evidence="4 16" id="KW-0812">Transmembrane</keyword>
<dbReference type="InterPro" id="IPR027256">
    <property type="entry name" value="P-typ_ATPase_IB"/>
</dbReference>
<dbReference type="Pfam" id="PF00403">
    <property type="entry name" value="HMA"/>
    <property type="match status" value="4"/>
</dbReference>
<dbReference type="SFLD" id="SFLDS00003">
    <property type="entry name" value="Haloacid_Dehalogenase"/>
    <property type="match status" value="1"/>
</dbReference>
<proteinExistence type="inferred from homology"/>
<evidence type="ECO:0000256" key="10">
    <source>
        <dbReference type="ARBA" id="ARBA00022967"/>
    </source>
</evidence>
<keyword evidence="12" id="KW-0186">Copper</keyword>
<keyword evidence="10" id="KW-1278">Translocase</keyword>
<evidence type="ECO:0000313" key="18">
    <source>
        <dbReference type="EMBL" id="DAZ96747.1"/>
    </source>
</evidence>
<dbReference type="SFLD" id="SFLDG00002">
    <property type="entry name" value="C1.7:_P-type_atpase_like"/>
    <property type="match status" value="1"/>
</dbReference>
<evidence type="ECO:0000256" key="6">
    <source>
        <dbReference type="ARBA" id="ARBA00022737"/>
    </source>
</evidence>
<keyword evidence="8" id="KW-0187">Copper transport</keyword>
<dbReference type="InterPro" id="IPR023214">
    <property type="entry name" value="HAD_sf"/>
</dbReference>
<accession>A0AAV2YU28</accession>
<organism evidence="18 19">
    <name type="scientific">Lagenidium giganteum</name>
    <dbReference type="NCBI Taxonomy" id="4803"/>
    <lineage>
        <taxon>Eukaryota</taxon>
        <taxon>Sar</taxon>
        <taxon>Stramenopiles</taxon>
        <taxon>Oomycota</taxon>
        <taxon>Peronosporomycetes</taxon>
        <taxon>Pythiales</taxon>
        <taxon>Pythiaceae</taxon>
    </lineage>
</organism>
<feature type="domain" description="HMA" evidence="17">
    <location>
        <begin position="100"/>
        <end position="168"/>
    </location>
</feature>
<feature type="transmembrane region" description="Helical" evidence="16">
    <location>
        <begin position="637"/>
        <end position="659"/>
    </location>
</feature>
<keyword evidence="6" id="KW-0677">Repeat</keyword>
<dbReference type="AlphaFoldDB" id="A0AAV2YU28"/>
<keyword evidence="3" id="KW-0813">Transport</keyword>
<dbReference type="PRINTS" id="PR00119">
    <property type="entry name" value="CATATPASE"/>
</dbReference>
<dbReference type="SUPFAM" id="SSF81653">
    <property type="entry name" value="Calcium ATPase, transduction domain A"/>
    <property type="match status" value="1"/>
</dbReference>
<dbReference type="GO" id="GO:0012505">
    <property type="term" value="C:endomembrane system"/>
    <property type="evidence" value="ECO:0007669"/>
    <property type="project" value="UniProtKB-SubCell"/>
</dbReference>
<dbReference type="InterPro" id="IPR023299">
    <property type="entry name" value="ATPase_P-typ_cyto_dom_N"/>
</dbReference>
<gene>
    <name evidence="18" type="ORF">N0F65_012324</name>
</gene>
<evidence type="ECO:0000313" key="19">
    <source>
        <dbReference type="Proteomes" id="UP001146120"/>
    </source>
</evidence>
<dbReference type="InterPro" id="IPR001757">
    <property type="entry name" value="P_typ_ATPase"/>
</dbReference>
<evidence type="ECO:0000256" key="8">
    <source>
        <dbReference type="ARBA" id="ARBA00022796"/>
    </source>
</evidence>
<feature type="transmembrane region" description="Helical" evidence="16">
    <location>
        <begin position="1019"/>
        <end position="1040"/>
    </location>
</feature>
<keyword evidence="7 16" id="KW-0547">Nucleotide-binding</keyword>
<dbReference type="Gene3D" id="3.40.1110.10">
    <property type="entry name" value="Calcium-transporting ATPase, cytoplasmic domain N"/>
    <property type="match status" value="2"/>
</dbReference>
<keyword evidence="5 16" id="KW-0479">Metal-binding</keyword>
<dbReference type="PROSITE" id="PS01047">
    <property type="entry name" value="HMA_1"/>
    <property type="match status" value="2"/>
</dbReference>
<dbReference type="GO" id="GO:0005507">
    <property type="term" value="F:copper ion binding"/>
    <property type="evidence" value="ECO:0007669"/>
    <property type="project" value="InterPro"/>
</dbReference>
<dbReference type="SFLD" id="SFLDF00027">
    <property type="entry name" value="p-type_atpase"/>
    <property type="match status" value="1"/>
</dbReference>
<reference evidence="18" key="2">
    <citation type="journal article" date="2023" name="Microbiol Resour">
        <title>Decontamination and Annotation of the Draft Genome Sequence of the Oomycete Lagenidium giganteum ARSEF 373.</title>
        <authorList>
            <person name="Morgan W.R."/>
            <person name="Tartar A."/>
        </authorList>
    </citation>
    <scope>NUCLEOTIDE SEQUENCE</scope>
    <source>
        <strain evidence="18">ARSEF 373</strain>
    </source>
</reference>
<keyword evidence="9 16" id="KW-0067">ATP-binding</keyword>
<feature type="transmembrane region" description="Helical" evidence="16">
    <location>
        <begin position="685"/>
        <end position="707"/>
    </location>
</feature>
<dbReference type="FunFam" id="2.70.150.10:FF:000002">
    <property type="entry name" value="Copper-transporting ATPase 1, putative"/>
    <property type="match status" value="1"/>
</dbReference>
<dbReference type="GO" id="GO:0005524">
    <property type="term" value="F:ATP binding"/>
    <property type="evidence" value="ECO:0007669"/>
    <property type="project" value="UniProtKB-UniRule"/>
</dbReference>
<keyword evidence="14 16" id="KW-0472">Membrane</keyword>
<name>A0AAV2YU28_9STRA</name>
<evidence type="ECO:0000256" key="5">
    <source>
        <dbReference type="ARBA" id="ARBA00022723"/>
    </source>
</evidence>
<dbReference type="InterPro" id="IPR018303">
    <property type="entry name" value="ATPase_P-typ_P_site"/>
</dbReference>
<keyword evidence="19" id="KW-1185">Reference proteome</keyword>
<feature type="transmembrane region" description="Helical" evidence="16">
    <location>
        <begin position="377"/>
        <end position="395"/>
    </location>
</feature>
<evidence type="ECO:0000256" key="1">
    <source>
        <dbReference type="ARBA" id="ARBA00004127"/>
    </source>
</evidence>
<dbReference type="Gene3D" id="2.70.150.10">
    <property type="entry name" value="Calcium-transporting ATPase, cytoplasmic transduction domain A"/>
    <property type="match status" value="1"/>
</dbReference>
<evidence type="ECO:0000256" key="12">
    <source>
        <dbReference type="ARBA" id="ARBA00023008"/>
    </source>
</evidence>
<dbReference type="FunFam" id="3.30.70.100:FF:000033">
    <property type="entry name" value="Copper-transporting ATPase HMA5"/>
    <property type="match status" value="1"/>
</dbReference>
<dbReference type="InterPro" id="IPR006121">
    <property type="entry name" value="HMA_dom"/>
</dbReference>
<feature type="domain" description="HMA" evidence="17">
    <location>
        <begin position="207"/>
        <end position="275"/>
    </location>
</feature>
<dbReference type="InterPro" id="IPR059000">
    <property type="entry name" value="ATPase_P-type_domA"/>
</dbReference>
<feature type="transmembrane region" description="Helical" evidence="16">
    <location>
        <begin position="415"/>
        <end position="431"/>
    </location>
</feature>
<keyword evidence="13" id="KW-0406">Ion transport</keyword>
<dbReference type="PANTHER" id="PTHR46594:SF4">
    <property type="entry name" value="P-TYPE CATION-TRANSPORTING ATPASE"/>
    <property type="match status" value="1"/>
</dbReference>
<feature type="transmembrane region" description="Helical" evidence="16">
    <location>
        <begin position="452"/>
        <end position="471"/>
    </location>
</feature>
<dbReference type="PANTHER" id="PTHR46594">
    <property type="entry name" value="P-TYPE CATION-TRANSPORTING ATPASE"/>
    <property type="match status" value="1"/>
</dbReference>
<comment type="similarity">
    <text evidence="16">Belongs to the cation transport ATPase (P-type) (TC 3.A.3) family. Type IB subfamily.</text>
</comment>
<dbReference type="InterPro" id="IPR008250">
    <property type="entry name" value="ATPase_P-typ_transduc_dom_A_sf"/>
</dbReference>
<dbReference type="GO" id="GO:0016020">
    <property type="term" value="C:membrane"/>
    <property type="evidence" value="ECO:0007669"/>
    <property type="project" value="UniProtKB-SubCell"/>
</dbReference>